<accession>A0A9Q2HG25</accession>
<dbReference type="HAMAP" id="MF_00527">
    <property type="entry name" value="3MGH"/>
    <property type="match status" value="1"/>
</dbReference>
<keyword evidence="6" id="KW-0326">Glycosidase</keyword>
<dbReference type="NCBIfam" id="TIGR00567">
    <property type="entry name" value="3mg"/>
    <property type="match status" value="1"/>
</dbReference>
<dbReference type="FunFam" id="3.10.300.10:FF:000001">
    <property type="entry name" value="Putative 3-methyladenine DNA glycosylase"/>
    <property type="match status" value="1"/>
</dbReference>
<evidence type="ECO:0000313" key="6">
    <source>
        <dbReference type="EMBL" id="MBB5176456.1"/>
    </source>
</evidence>
<dbReference type="GO" id="GO:0003677">
    <property type="term" value="F:DNA binding"/>
    <property type="evidence" value="ECO:0007669"/>
    <property type="project" value="InterPro"/>
</dbReference>
<dbReference type="InterPro" id="IPR003180">
    <property type="entry name" value="MPG"/>
</dbReference>
<organism evidence="6 7">
    <name type="scientific">Nosocomiicoccus ampullae</name>
    <dbReference type="NCBI Taxonomy" id="489910"/>
    <lineage>
        <taxon>Bacteria</taxon>
        <taxon>Bacillati</taxon>
        <taxon>Bacillota</taxon>
        <taxon>Bacilli</taxon>
        <taxon>Bacillales</taxon>
        <taxon>Staphylococcaceae</taxon>
        <taxon>Nosocomiicoccus</taxon>
    </lineage>
</organism>
<dbReference type="Proteomes" id="UP000579136">
    <property type="component" value="Unassembled WGS sequence"/>
</dbReference>
<evidence type="ECO:0000256" key="2">
    <source>
        <dbReference type="ARBA" id="ARBA00022763"/>
    </source>
</evidence>
<dbReference type="PANTHER" id="PTHR10429:SF0">
    <property type="entry name" value="DNA-3-METHYLADENINE GLYCOSYLASE"/>
    <property type="match status" value="1"/>
</dbReference>
<dbReference type="SUPFAM" id="SSF50486">
    <property type="entry name" value="FMT C-terminal domain-like"/>
    <property type="match status" value="1"/>
</dbReference>
<dbReference type="PANTHER" id="PTHR10429">
    <property type="entry name" value="DNA-3-METHYLADENINE GLYCOSYLASE"/>
    <property type="match status" value="1"/>
</dbReference>
<evidence type="ECO:0000313" key="7">
    <source>
        <dbReference type="Proteomes" id="UP000579136"/>
    </source>
</evidence>
<dbReference type="GO" id="GO:0006284">
    <property type="term" value="P:base-excision repair"/>
    <property type="evidence" value="ECO:0007669"/>
    <property type="project" value="InterPro"/>
</dbReference>
<dbReference type="InterPro" id="IPR036995">
    <property type="entry name" value="MPG_sf"/>
</dbReference>
<keyword evidence="4 5" id="KW-0234">DNA repair</keyword>
<comment type="similarity">
    <text evidence="1 5">Belongs to the DNA glycosylase MPG family.</text>
</comment>
<dbReference type="Gene3D" id="3.10.300.10">
    <property type="entry name" value="Methylpurine-DNA glycosylase (MPG)"/>
    <property type="match status" value="1"/>
</dbReference>
<evidence type="ECO:0000256" key="1">
    <source>
        <dbReference type="ARBA" id="ARBA00009232"/>
    </source>
</evidence>
<dbReference type="Pfam" id="PF02245">
    <property type="entry name" value="Pur_DNA_glyco"/>
    <property type="match status" value="1"/>
</dbReference>
<dbReference type="InterPro" id="IPR011034">
    <property type="entry name" value="Formyl_transferase-like_C_sf"/>
</dbReference>
<dbReference type="RefSeq" id="WP_183674997.1">
    <property type="nucleotide sequence ID" value="NZ_CBCRYX010000009.1"/>
</dbReference>
<sequence>MSYLNIDFLSENTIEAAKQLLGKKIVTYTNGVKTSGYITEVEAYLGTKDRAAHTFSGVKNKKNSTMFQPYGHIYVYTMHGHHCMNFVTTKDLPEGILIRGIEPAEGIDEMISRRGREVNLTDGPGKLTQALGVKRDTHNGKRLNEGYVDIYEGKTPKEIVATKRIGIDNKKEAVDYLYRFIVKGNKHVSRFKGKQAENNGWQ</sequence>
<dbReference type="CDD" id="cd00540">
    <property type="entry name" value="AAG"/>
    <property type="match status" value="1"/>
</dbReference>
<gene>
    <name evidence="6" type="ORF">HNQ45_001344</name>
</gene>
<dbReference type="EC" id="3.2.2.-" evidence="5"/>
<keyword evidence="3 5" id="KW-0378">Hydrolase</keyword>
<evidence type="ECO:0000256" key="5">
    <source>
        <dbReference type="HAMAP-Rule" id="MF_00527"/>
    </source>
</evidence>
<dbReference type="GO" id="GO:0003905">
    <property type="term" value="F:alkylbase DNA N-glycosylase activity"/>
    <property type="evidence" value="ECO:0007669"/>
    <property type="project" value="InterPro"/>
</dbReference>
<protein>
    <recommendedName>
        <fullName evidence="5">Putative 3-methyladenine DNA glycosylase</fullName>
        <ecNumber evidence="5">3.2.2.-</ecNumber>
    </recommendedName>
</protein>
<dbReference type="AlphaFoldDB" id="A0A9Q2HG25"/>
<keyword evidence="2 5" id="KW-0227">DNA damage</keyword>
<evidence type="ECO:0000256" key="4">
    <source>
        <dbReference type="ARBA" id="ARBA00023204"/>
    </source>
</evidence>
<name>A0A9Q2HG25_9STAP</name>
<evidence type="ECO:0000256" key="3">
    <source>
        <dbReference type="ARBA" id="ARBA00022801"/>
    </source>
</evidence>
<comment type="caution">
    <text evidence="6">The sequence shown here is derived from an EMBL/GenBank/DDBJ whole genome shotgun (WGS) entry which is preliminary data.</text>
</comment>
<dbReference type="EMBL" id="JACHHF010000008">
    <property type="protein sequence ID" value="MBB5176456.1"/>
    <property type="molecule type" value="Genomic_DNA"/>
</dbReference>
<keyword evidence="7" id="KW-1185">Reference proteome</keyword>
<reference evidence="6 7" key="1">
    <citation type="submission" date="2020-08" db="EMBL/GenBank/DDBJ databases">
        <title>Genomic Encyclopedia of Type Strains, Phase IV (KMG-IV): sequencing the most valuable type-strain genomes for metagenomic binning, comparative biology and taxonomic classification.</title>
        <authorList>
            <person name="Goeker M."/>
        </authorList>
    </citation>
    <scope>NUCLEOTIDE SEQUENCE [LARGE SCALE GENOMIC DNA]</scope>
    <source>
        <strain evidence="6 7">DSM 19163</strain>
    </source>
</reference>
<proteinExistence type="inferred from homology"/>